<feature type="transmembrane region" description="Helical" evidence="2">
    <location>
        <begin position="291"/>
        <end position="314"/>
    </location>
</feature>
<protein>
    <submittedName>
        <fullName evidence="3">Uncharacterized protein</fullName>
    </submittedName>
</protein>
<feature type="transmembrane region" description="Helical" evidence="2">
    <location>
        <begin position="219"/>
        <end position="239"/>
    </location>
</feature>
<dbReference type="Proteomes" id="UP000799757">
    <property type="component" value="Unassembled WGS sequence"/>
</dbReference>
<evidence type="ECO:0000256" key="1">
    <source>
        <dbReference type="SAM" id="MobiDB-lite"/>
    </source>
</evidence>
<evidence type="ECO:0000313" key="4">
    <source>
        <dbReference type="Proteomes" id="UP000799757"/>
    </source>
</evidence>
<proteinExistence type="predicted"/>
<feature type="transmembrane region" description="Helical" evidence="2">
    <location>
        <begin position="55"/>
        <end position="75"/>
    </location>
</feature>
<feature type="region of interest" description="Disordered" evidence="1">
    <location>
        <begin position="397"/>
        <end position="426"/>
    </location>
</feature>
<feature type="region of interest" description="Disordered" evidence="1">
    <location>
        <begin position="600"/>
        <end position="622"/>
    </location>
</feature>
<feature type="compositionally biased region" description="Low complexity" evidence="1">
    <location>
        <begin position="663"/>
        <end position="703"/>
    </location>
</feature>
<evidence type="ECO:0000256" key="2">
    <source>
        <dbReference type="SAM" id="Phobius"/>
    </source>
</evidence>
<sequence length="729" mass="80035">MERWGLHFPQLDARSHFNMTLNTSAIRETPWTAQNTTRAIIADLKLAQVQTLRTMHLTLGAFSLALSLLTVHRIISDARRIASVQTPLRKKRFSSLQSVHPAETFPLVLACGAVIQQIIFVAVQSTSLRSVLSKNCRAMAMITYPAIFLLGYVTLAFGIEMALRAFKRQRFAPRGKWNSPICLGAIFALLLATWMPTIAWPMFNRCFGSLIWFTVRYELISICILSILVFSFLLLAALISIQLMRTTDVDHNERIAASRMCYYLLMVTVVYVMVIPVEIQAHRRDFMNTLATSRIAEISLFTSGIVVAFFHLFLRVNATRLVIKPLGEMKAPSAQKRPRIRFFGPSDLEMNISGPIALQGGRRPDSRQGLIDVGPEKNLSDFDADYFLRANRPLSPGSMTSQGIDPSKWPLPPYPTSEDKEMSQGHKRVKSNYSLFPTRAEEIPRLPATVYSPSKPAGESRFSKLAVRRQTRRSSLGDAKSVTDVSEAFSFNFLTKPPPLFAGRHRRDESTDSSATVQIGLRFSVAPATLAAAKCTKAERLPSSALGAPPLRRDYSESSLETIESLNLPIQSPSIHSAPIQSPSSGYLSGENTLVNFPEPPHTMSPTRVFSPAKPSPGRTPAFPILSQDKLLPPTPRSAFTGAPEPVLPMAAFSGLRMNPISPASLPRSASPAISTTSTSRNGATRSPTTRSPTARSPTARSPIAGSPTAWVPLGAGTMARSPPPNGWI</sequence>
<feature type="transmembrane region" description="Helical" evidence="2">
    <location>
        <begin position="180"/>
        <end position="199"/>
    </location>
</feature>
<gene>
    <name evidence="3" type="ORF">K505DRAFT_259881</name>
</gene>
<name>A0A6A6WR96_9PLEO</name>
<accession>A0A6A6WR96</accession>
<organism evidence="3 4">
    <name type="scientific">Melanomma pulvis-pyrius CBS 109.77</name>
    <dbReference type="NCBI Taxonomy" id="1314802"/>
    <lineage>
        <taxon>Eukaryota</taxon>
        <taxon>Fungi</taxon>
        <taxon>Dikarya</taxon>
        <taxon>Ascomycota</taxon>
        <taxon>Pezizomycotina</taxon>
        <taxon>Dothideomycetes</taxon>
        <taxon>Pleosporomycetidae</taxon>
        <taxon>Pleosporales</taxon>
        <taxon>Melanommataceae</taxon>
        <taxon>Melanomma</taxon>
    </lineage>
</organism>
<keyword evidence="2" id="KW-0472">Membrane</keyword>
<reference evidence="3" key="1">
    <citation type="journal article" date="2020" name="Stud. Mycol.">
        <title>101 Dothideomycetes genomes: a test case for predicting lifestyles and emergence of pathogens.</title>
        <authorList>
            <person name="Haridas S."/>
            <person name="Albert R."/>
            <person name="Binder M."/>
            <person name="Bloem J."/>
            <person name="Labutti K."/>
            <person name="Salamov A."/>
            <person name="Andreopoulos B."/>
            <person name="Baker S."/>
            <person name="Barry K."/>
            <person name="Bills G."/>
            <person name="Bluhm B."/>
            <person name="Cannon C."/>
            <person name="Castanera R."/>
            <person name="Culley D."/>
            <person name="Daum C."/>
            <person name="Ezra D."/>
            <person name="Gonzalez J."/>
            <person name="Henrissat B."/>
            <person name="Kuo A."/>
            <person name="Liang C."/>
            <person name="Lipzen A."/>
            <person name="Lutzoni F."/>
            <person name="Magnuson J."/>
            <person name="Mondo S."/>
            <person name="Nolan M."/>
            <person name="Ohm R."/>
            <person name="Pangilinan J."/>
            <person name="Park H.-J."/>
            <person name="Ramirez L."/>
            <person name="Alfaro M."/>
            <person name="Sun H."/>
            <person name="Tritt A."/>
            <person name="Yoshinaga Y."/>
            <person name="Zwiers L.-H."/>
            <person name="Turgeon B."/>
            <person name="Goodwin S."/>
            <person name="Spatafora J."/>
            <person name="Crous P."/>
            <person name="Grigoriev I."/>
        </authorList>
    </citation>
    <scope>NUCLEOTIDE SEQUENCE</scope>
    <source>
        <strain evidence="3">CBS 109.77</strain>
    </source>
</reference>
<keyword evidence="2" id="KW-0812">Transmembrane</keyword>
<feature type="transmembrane region" description="Helical" evidence="2">
    <location>
        <begin position="96"/>
        <end position="119"/>
    </location>
</feature>
<feature type="transmembrane region" description="Helical" evidence="2">
    <location>
        <begin position="139"/>
        <end position="159"/>
    </location>
</feature>
<feature type="region of interest" description="Disordered" evidence="1">
    <location>
        <begin position="663"/>
        <end position="729"/>
    </location>
</feature>
<feature type="transmembrane region" description="Helical" evidence="2">
    <location>
        <begin position="260"/>
        <end position="279"/>
    </location>
</feature>
<keyword evidence="4" id="KW-1185">Reference proteome</keyword>
<dbReference type="OrthoDB" id="5368516at2759"/>
<evidence type="ECO:0000313" key="3">
    <source>
        <dbReference type="EMBL" id="KAF2786454.1"/>
    </source>
</evidence>
<dbReference type="AlphaFoldDB" id="A0A6A6WR96"/>
<dbReference type="EMBL" id="MU002463">
    <property type="protein sequence ID" value="KAF2786454.1"/>
    <property type="molecule type" value="Genomic_DNA"/>
</dbReference>
<keyword evidence="2" id="KW-1133">Transmembrane helix</keyword>